<name>B0TBQ9_HELMI</name>
<evidence type="ECO:0000256" key="3">
    <source>
        <dbReference type="ARBA" id="ARBA00023171"/>
    </source>
</evidence>
<dbReference type="GO" id="GO:0015995">
    <property type="term" value="P:chlorophyll biosynthetic process"/>
    <property type="evidence" value="ECO:0007669"/>
    <property type="project" value="UniProtKB-KW"/>
</dbReference>
<dbReference type="SUPFAM" id="SSF53807">
    <property type="entry name" value="Helical backbone' metal receptor"/>
    <property type="match status" value="1"/>
</dbReference>
<dbReference type="Proteomes" id="UP000008550">
    <property type="component" value="Chromosome"/>
</dbReference>
<dbReference type="Gene3D" id="3.40.50.1980">
    <property type="entry name" value="Nitrogenase molybdenum iron protein domain"/>
    <property type="match status" value="2"/>
</dbReference>
<evidence type="ECO:0000256" key="2">
    <source>
        <dbReference type="ARBA" id="ARBA00023002"/>
    </source>
</evidence>
<dbReference type="GO" id="GO:0015979">
    <property type="term" value="P:photosynthesis"/>
    <property type="evidence" value="ECO:0007669"/>
    <property type="project" value="UniProtKB-KW"/>
</dbReference>
<dbReference type="InterPro" id="IPR000510">
    <property type="entry name" value="Nase/OxRdtase_comp1"/>
</dbReference>
<proteinExistence type="predicted"/>
<organism evidence="5 6">
    <name type="scientific">Heliobacterium modesticaldum (strain ATCC 51547 / Ice1)</name>
    <dbReference type="NCBI Taxonomy" id="498761"/>
    <lineage>
        <taxon>Bacteria</taxon>
        <taxon>Bacillati</taxon>
        <taxon>Bacillota</taxon>
        <taxon>Clostridia</taxon>
        <taxon>Eubacteriales</taxon>
        <taxon>Heliobacteriaceae</taxon>
        <taxon>Heliomicrobium</taxon>
    </lineage>
</organism>
<dbReference type="SMR" id="B0TBQ9"/>
<evidence type="ECO:0000313" key="5">
    <source>
        <dbReference type="EMBL" id="ABZ83898.1"/>
    </source>
</evidence>
<dbReference type="RefSeq" id="WP_012282416.1">
    <property type="nucleotide sequence ID" value="NC_010337.2"/>
</dbReference>
<dbReference type="Pfam" id="PF00148">
    <property type="entry name" value="Oxidored_nitro"/>
    <property type="match status" value="1"/>
</dbReference>
<dbReference type="PANTHER" id="PTHR39429">
    <property type="entry name" value="LIGHT-INDEPENDENT PROTOCHLOROPHYLLIDE REDUCTASE SUBUNIT N"/>
    <property type="match status" value="1"/>
</dbReference>
<dbReference type="GO" id="GO:0016491">
    <property type="term" value="F:oxidoreductase activity"/>
    <property type="evidence" value="ECO:0007669"/>
    <property type="project" value="UniProtKB-KW"/>
</dbReference>
<protein>
    <submittedName>
        <fullName evidence="5">Chlorophyllide reductase 52.5 kDa chain, subunit y</fullName>
    </submittedName>
</protein>
<accession>B0TBQ9</accession>
<dbReference type="eggNOG" id="COG2710">
    <property type="taxonomic scope" value="Bacteria"/>
</dbReference>
<dbReference type="AlphaFoldDB" id="B0TBQ9"/>
<dbReference type="InterPro" id="IPR050293">
    <property type="entry name" value="LIPOR_BchN/ChlN"/>
</dbReference>
<dbReference type="EMBL" id="CP000930">
    <property type="protein sequence ID" value="ABZ83898.1"/>
    <property type="molecule type" value="Genomic_DNA"/>
</dbReference>
<keyword evidence="2" id="KW-0560">Oxidoreductase</keyword>
<keyword evidence="6" id="KW-1185">Reference proteome</keyword>
<sequence>MEPIKSIKLATQSPCPAFGALRILTRLEGFLPILLGNHGCYYGLNFLAHFYAARKSIYAPLLYSIDFTDKNLHHKLLDAIKEIIKEEKPEFVPVINLCVATTVGIDIDEMARELPEIIPLRVTGFGTRSHAEAKDVAMEGIFKKLRQFGDHKLREPKAVASIGEVFPADTIALENLLEKMGLKLRAHVPSKDINDFRKALNVSTMACLHPFYTRTMRQFGELGIPHITGGPAGAEMTYAWIKAIAESTGADMGLAEQIAQEERDAVQKVLDGPLNLRGVRIAVAGYEGIEFLVGRILVEAGADVPYLSTSIGKSPLCEADVAWFQARGTEVKFRKSAADDLVAVKKYKPDIALAATDVAGMGKELGSASVYFTNLIAARPLFLAHGAENILSLMHHLLKARPSINRVRSFFQDVEMERSIAISEVKAHLGDAFACGWGAPVWGGCSAEEAAAASDCGCGDAMDGAACFGGDTGAGASAMNCAPGCAIAGCPAAGGQNSREAK</sequence>
<feature type="domain" description="Nitrogenase/oxidoreductase component 1" evidence="4">
    <location>
        <begin position="15"/>
        <end position="398"/>
    </location>
</feature>
<dbReference type="PANTHER" id="PTHR39429:SF3">
    <property type="entry name" value="LIGHT-INDEPENDENT PROTOCHLOROPHYLLIDE REDUCTASE SUBUNIT N"/>
    <property type="match status" value="1"/>
</dbReference>
<dbReference type="STRING" id="498761.HM1_0654"/>
<dbReference type="KEGG" id="hmo:HM1_0654"/>
<dbReference type="HOGENOM" id="CLU_536179_0_0_9"/>
<reference evidence="5 6" key="1">
    <citation type="journal article" date="2008" name="J. Bacteriol.">
        <title>The genome of Heliobacterium modesticaldum, a phototrophic representative of the Firmicutes containing the simplest photosynthetic apparatus.</title>
        <authorList>
            <person name="Sattley W.M."/>
            <person name="Madigan M.T."/>
            <person name="Swingley W.D."/>
            <person name="Cheung P.C."/>
            <person name="Clocksin K.M."/>
            <person name="Conrad A.L."/>
            <person name="Dejesa L.C."/>
            <person name="Honchak B.M."/>
            <person name="Jung D.O."/>
            <person name="Karbach L.E."/>
            <person name="Kurdoglu A."/>
            <person name="Lahiri S."/>
            <person name="Mastrian S.D."/>
            <person name="Page L.E."/>
            <person name="Taylor H.L."/>
            <person name="Wang Z.T."/>
            <person name="Raymond J."/>
            <person name="Chen M."/>
            <person name="Blankenship R.E."/>
            <person name="Touchman J.W."/>
        </authorList>
    </citation>
    <scope>NUCLEOTIDE SEQUENCE [LARGE SCALE GENOMIC DNA]</scope>
    <source>
        <strain evidence="6">ATCC 51547 / Ice1</strain>
    </source>
</reference>
<gene>
    <name evidence="5" type="primary">bchY</name>
    <name evidence="5" type="ORF">HM1_0654</name>
</gene>
<evidence type="ECO:0000259" key="4">
    <source>
        <dbReference type="Pfam" id="PF00148"/>
    </source>
</evidence>
<keyword evidence="1" id="KW-0602">Photosynthesis</keyword>
<evidence type="ECO:0000256" key="1">
    <source>
        <dbReference type="ARBA" id="ARBA00022531"/>
    </source>
</evidence>
<evidence type="ECO:0000313" key="6">
    <source>
        <dbReference type="Proteomes" id="UP000008550"/>
    </source>
</evidence>
<keyword evidence="3" id="KW-0149">Chlorophyll biosynthesis</keyword>